<dbReference type="Proteomes" id="UP000178925">
    <property type="component" value="Unassembled WGS sequence"/>
</dbReference>
<feature type="transmembrane region" description="Helical" evidence="1">
    <location>
        <begin position="12"/>
        <end position="31"/>
    </location>
</feature>
<protein>
    <submittedName>
        <fullName evidence="2">Uncharacterized protein</fullName>
    </submittedName>
</protein>
<proteinExistence type="predicted"/>
<keyword evidence="1" id="KW-1133">Transmembrane helix</keyword>
<name>A0A1F5SJK3_9BACT</name>
<accession>A0A1F5SJK3</accession>
<keyword evidence="1" id="KW-0812">Transmembrane</keyword>
<feature type="transmembrane region" description="Helical" evidence="1">
    <location>
        <begin position="81"/>
        <end position="99"/>
    </location>
</feature>
<evidence type="ECO:0000313" key="2">
    <source>
        <dbReference type="EMBL" id="OGF26613.1"/>
    </source>
</evidence>
<gene>
    <name evidence="2" type="ORF">A2242_00130</name>
</gene>
<reference evidence="2 3" key="1">
    <citation type="journal article" date="2016" name="Nat. Commun.">
        <title>Thousands of microbial genomes shed light on interconnected biogeochemical processes in an aquifer system.</title>
        <authorList>
            <person name="Anantharaman K."/>
            <person name="Brown C.T."/>
            <person name="Hug L.A."/>
            <person name="Sharon I."/>
            <person name="Castelle C.J."/>
            <person name="Probst A.J."/>
            <person name="Thomas B.C."/>
            <person name="Singh A."/>
            <person name="Wilkins M.J."/>
            <person name="Karaoz U."/>
            <person name="Brodie E.L."/>
            <person name="Williams K.H."/>
            <person name="Hubbard S.S."/>
            <person name="Banfield J.F."/>
        </authorList>
    </citation>
    <scope>NUCLEOTIDE SEQUENCE [LARGE SCALE GENOMIC DNA]</scope>
</reference>
<dbReference type="EMBL" id="MFGC01000039">
    <property type="protein sequence ID" value="OGF26613.1"/>
    <property type="molecule type" value="Genomic_DNA"/>
</dbReference>
<feature type="transmembrane region" description="Helical" evidence="1">
    <location>
        <begin position="51"/>
        <end position="74"/>
    </location>
</feature>
<dbReference type="AlphaFoldDB" id="A0A1F5SJK3"/>
<sequence>MPKRYSQFRSATLLKKTFFIFIFAFLLNLVWENLHSVLYLHYQNGPIGEWVLFRAALFDAGFIALLGLIFLSFSFLSKREWLALPIGFLAAVLLEIYALKTGRWAYTEMMPIIPIIKTGLTPTIQLGLLSFIAFKTVKLNSRS</sequence>
<comment type="caution">
    <text evidence="2">The sequence shown here is derived from an EMBL/GenBank/DDBJ whole genome shotgun (WGS) entry which is preliminary data.</text>
</comment>
<evidence type="ECO:0000313" key="3">
    <source>
        <dbReference type="Proteomes" id="UP000178925"/>
    </source>
</evidence>
<feature type="transmembrane region" description="Helical" evidence="1">
    <location>
        <begin position="111"/>
        <end position="134"/>
    </location>
</feature>
<keyword evidence="1" id="KW-0472">Membrane</keyword>
<evidence type="ECO:0000256" key="1">
    <source>
        <dbReference type="SAM" id="Phobius"/>
    </source>
</evidence>
<organism evidence="2 3">
    <name type="scientific">Candidatus Falkowbacteria bacterium RIFOXYA2_FULL_47_9</name>
    <dbReference type="NCBI Taxonomy" id="1797995"/>
    <lineage>
        <taxon>Bacteria</taxon>
        <taxon>Candidatus Falkowiibacteriota</taxon>
    </lineage>
</organism>